<keyword evidence="4" id="KW-0067">ATP-binding</keyword>
<feature type="domain" description="Helicase C-terminal" evidence="6">
    <location>
        <begin position="293"/>
        <end position="448"/>
    </location>
</feature>
<keyword evidence="1" id="KW-0547">Nucleotide-binding</keyword>
<dbReference type="EMBL" id="OBQI01000004">
    <property type="protein sequence ID" value="SOC50282.1"/>
    <property type="molecule type" value="Genomic_DNA"/>
</dbReference>
<evidence type="ECO:0000313" key="7">
    <source>
        <dbReference type="EMBL" id="SOC50282.1"/>
    </source>
</evidence>
<dbReference type="GO" id="GO:0003677">
    <property type="term" value="F:DNA binding"/>
    <property type="evidence" value="ECO:0007669"/>
    <property type="project" value="InterPro"/>
</dbReference>
<protein>
    <submittedName>
        <fullName evidence="7">Superfamily II DNA or RNA helicase</fullName>
    </submittedName>
</protein>
<dbReference type="Gene3D" id="3.40.50.300">
    <property type="entry name" value="P-loop containing nucleotide triphosphate hydrolases"/>
    <property type="match status" value="2"/>
</dbReference>
<dbReference type="InterPro" id="IPR027417">
    <property type="entry name" value="P-loop_NTPase"/>
</dbReference>
<dbReference type="Proteomes" id="UP000219435">
    <property type="component" value="Unassembled WGS sequence"/>
</dbReference>
<dbReference type="GO" id="GO:0005524">
    <property type="term" value="F:ATP binding"/>
    <property type="evidence" value="ECO:0007669"/>
    <property type="project" value="UniProtKB-KW"/>
</dbReference>
<reference evidence="8" key="1">
    <citation type="submission" date="2017-08" db="EMBL/GenBank/DDBJ databases">
        <authorList>
            <person name="Varghese N."/>
            <person name="Submissions S."/>
        </authorList>
    </citation>
    <scope>NUCLEOTIDE SEQUENCE [LARGE SCALE GENOMIC DNA]</scope>
    <source>
        <strain evidence="8">DSM 4725</strain>
    </source>
</reference>
<evidence type="ECO:0000313" key="8">
    <source>
        <dbReference type="Proteomes" id="UP000219435"/>
    </source>
</evidence>
<dbReference type="PANTHER" id="PTHR11274:SF0">
    <property type="entry name" value="GENERAL TRANSCRIPTION AND DNA REPAIR FACTOR IIH HELICASE SUBUNIT XPB"/>
    <property type="match status" value="1"/>
</dbReference>
<accession>A0A285V840</accession>
<dbReference type="SUPFAM" id="SSF52540">
    <property type="entry name" value="P-loop containing nucleoside triphosphate hydrolases"/>
    <property type="match status" value="1"/>
</dbReference>
<keyword evidence="3 7" id="KW-0347">Helicase</keyword>
<gene>
    <name evidence="7" type="ORF">SAMN05660748_3026</name>
</gene>
<dbReference type="PANTHER" id="PTHR11274">
    <property type="entry name" value="RAD25/XP-B DNA REPAIR HELICASE"/>
    <property type="match status" value="1"/>
</dbReference>
<dbReference type="AlphaFoldDB" id="A0A285V840"/>
<dbReference type="SMART" id="SM00487">
    <property type="entry name" value="DEXDc"/>
    <property type="match status" value="1"/>
</dbReference>
<keyword evidence="2" id="KW-0378">Hydrolase</keyword>
<dbReference type="Pfam" id="PF04851">
    <property type="entry name" value="ResIII"/>
    <property type="match status" value="1"/>
</dbReference>
<evidence type="ECO:0000256" key="3">
    <source>
        <dbReference type="ARBA" id="ARBA00022806"/>
    </source>
</evidence>
<keyword evidence="8" id="KW-1185">Reference proteome</keyword>
<name>A0A285V840_9ACTN</name>
<feature type="domain" description="Helicase ATP-binding" evidence="5">
    <location>
        <begin position="33"/>
        <end position="183"/>
    </location>
</feature>
<dbReference type="InterPro" id="IPR006935">
    <property type="entry name" value="Helicase/UvrB_N"/>
</dbReference>
<dbReference type="GO" id="GO:0004386">
    <property type="term" value="F:helicase activity"/>
    <property type="evidence" value="ECO:0007669"/>
    <property type="project" value="UniProtKB-KW"/>
</dbReference>
<dbReference type="PROSITE" id="PS51194">
    <property type="entry name" value="HELICASE_CTER"/>
    <property type="match status" value="1"/>
</dbReference>
<dbReference type="InterPro" id="IPR050615">
    <property type="entry name" value="ATP-dep_DNA_Helicase"/>
</dbReference>
<evidence type="ECO:0000259" key="5">
    <source>
        <dbReference type="PROSITE" id="PS51192"/>
    </source>
</evidence>
<dbReference type="InterPro" id="IPR001650">
    <property type="entry name" value="Helicase_C-like"/>
</dbReference>
<evidence type="ECO:0000256" key="2">
    <source>
        <dbReference type="ARBA" id="ARBA00022801"/>
    </source>
</evidence>
<sequence length="456" mass="49816">MRPRTKAGVQLVPETPRSYTGHAPRAWQSEALAAWTSHERRGVVEAVTGTGKTTVGVLAAASAVDAGEKVLVLVPGRELLDQWYEVLQRNLPSIRIGRLGDGNEDALARHEVVVATVQSASRWQVLQPDTPGLLIADEVHRYGAETFARALEPEFVARLGLTATYARDDEGLARHLDPYFGGVVYTCGYERGLADGVLARFRVGLLGVDFDSQERELYGEYNATARTLRGRLIATHGCPPEPFGSFMAAVVMLSEGGLGAFRPTKDARAYLNAFSKRRQLLAECRRKHEALAELAPVLAAADRGLVFSETKDNADAAALLLSQRGVAAMSFTSSLRPSERRERMDQFKQGEVRVLAAPRVLDEGIDVPQADVGVILAASRSKRQMIQRMGRVIRPKVDGRPATFIVMYVRGTAEDPAMGAHEAFLSQLVEVAEETTHFPRRATGADLLAWHLQGRA</sequence>
<evidence type="ECO:0000259" key="6">
    <source>
        <dbReference type="PROSITE" id="PS51194"/>
    </source>
</evidence>
<evidence type="ECO:0000256" key="4">
    <source>
        <dbReference type="ARBA" id="ARBA00022840"/>
    </source>
</evidence>
<dbReference type="CDD" id="cd17926">
    <property type="entry name" value="DEXHc_RE"/>
    <property type="match status" value="1"/>
</dbReference>
<dbReference type="SMART" id="SM00490">
    <property type="entry name" value="HELICc"/>
    <property type="match status" value="1"/>
</dbReference>
<dbReference type="PROSITE" id="PS51192">
    <property type="entry name" value="HELICASE_ATP_BIND_1"/>
    <property type="match status" value="1"/>
</dbReference>
<dbReference type="GO" id="GO:0016787">
    <property type="term" value="F:hydrolase activity"/>
    <property type="evidence" value="ECO:0007669"/>
    <property type="project" value="UniProtKB-KW"/>
</dbReference>
<dbReference type="InterPro" id="IPR014001">
    <property type="entry name" value="Helicase_ATP-bd"/>
</dbReference>
<dbReference type="Pfam" id="PF00271">
    <property type="entry name" value="Helicase_C"/>
    <property type="match status" value="1"/>
</dbReference>
<evidence type="ECO:0000256" key="1">
    <source>
        <dbReference type="ARBA" id="ARBA00022741"/>
    </source>
</evidence>
<organism evidence="7 8">
    <name type="scientific">Blastococcus aggregatus</name>
    <dbReference type="NCBI Taxonomy" id="38502"/>
    <lineage>
        <taxon>Bacteria</taxon>
        <taxon>Bacillati</taxon>
        <taxon>Actinomycetota</taxon>
        <taxon>Actinomycetes</taxon>
        <taxon>Geodermatophilales</taxon>
        <taxon>Geodermatophilaceae</taxon>
        <taxon>Blastococcus</taxon>
    </lineage>
</organism>
<proteinExistence type="predicted"/>